<dbReference type="Pfam" id="PF10551">
    <property type="entry name" value="MULE"/>
    <property type="match status" value="1"/>
</dbReference>
<dbReference type="InterPro" id="IPR039143">
    <property type="entry name" value="GNPNAT1-like"/>
</dbReference>
<dbReference type="SUPFAM" id="SSF55729">
    <property type="entry name" value="Acyl-CoA N-acyltransferases (Nat)"/>
    <property type="match status" value="1"/>
</dbReference>
<dbReference type="GO" id="GO:0006048">
    <property type="term" value="P:UDP-N-acetylglucosamine biosynthetic process"/>
    <property type="evidence" value="ECO:0007669"/>
    <property type="project" value="UniProtKB-UniRule"/>
</dbReference>
<evidence type="ECO:0000256" key="2">
    <source>
        <dbReference type="ARBA" id="ARBA00006048"/>
    </source>
</evidence>
<dbReference type="EC" id="2.3.1.4" evidence="6"/>
<dbReference type="Pfam" id="PF00583">
    <property type="entry name" value="Acetyltransf_1"/>
    <property type="match status" value="1"/>
</dbReference>
<keyword evidence="4 6" id="KW-0012">Acyltransferase</keyword>
<reference evidence="9" key="1">
    <citation type="submission" date="2022-11" db="UniProtKB">
        <authorList>
            <consortium name="WormBaseParasite"/>
        </authorList>
    </citation>
    <scope>IDENTIFICATION</scope>
</reference>
<evidence type="ECO:0000313" key="9">
    <source>
        <dbReference type="WBParaSite" id="jg10276"/>
    </source>
</evidence>
<dbReference type="PANTHER" id="PTHR13355">
    <property type="entry name" value="GLUCOSAMINE 6-PHOSPHATE N-ACETYLTRANSFERASE"/>
    <property type="match status" value="1"/>
</dbReference>
<dbReference type="InterPro" id="IPR016181">
    <property type="entry name" value="Acyl_CoA_acyltransferase"/>
</dbReference>
<dbReference type="GO" id="GO:0004343">
    <property type="term" value="F:glucosamine 6-phosphate N-acetyltransferase activity"/>
    <property type="evidence" value="ECO:0007669"/>
    <property type="project" value="UniProtKB-UniRule"/>
</dbReference>
<evidence type="ECO:0000256" key="4">
    <source>
        <dbReference type="ARBA" id="ARBA00023315"/>
    </source>
</evidence>
<keyword evidence="3 6" id="KW-0808">Transferase</keyword>
<evidence type="ECO:0000313" key="8">
    <source>
        <dbReference type="Proteomes" id="UP000887574"/>
    </source>
</evidence>
<organism evidence="8 9">
    <name type="scientific">Ditylenchus dipsaci</name>
    <dbReference type="NCBI Taxonomy" id="166011"/>
    <lineage>
        <taxon>Eukaryota</taxon>
        <taxon>Metazoa</taxon>
        <taxon>Ecdysozoa</taxon>
        <taxon>Nematoda</taxon>
        <taxon>Chromadorea</taxon>
        <taxon>Rhabditida</taxon>
        <taxon>Tylenchina</taxon>
        <taxon>Tylenchomorpha</taxon>
        <taxon>Sphaerularioidea</taxon>
        <taxon>Anguinidae</taxon>
        <taxon>Anguininae</taxon>
        <taxon>Ditylenchus</taxon>
    </lineage>
</organism>
<comment type="similarity">
    <text evidence="2 6">Belongs to the acetyltransferase family. GNA1 subfamily.</text>
</comment>
<sequence>MQVDGTYKIMTLNYPLLVCGFSDADKRFFPTGAAISSHEGKWSYGQFTHAISRWDPVRLYEPKLLIADGAPPITSACREEFPSARIGMCWFHVRQNLENELPKAKIYEDSRDEVTEDVKLLARATCYKEFYAALMACLSVPQLLIKEFDVPNGYSLRWLEVDDFNKGFIELLSQLTSVGQISSEKYEERFQAMAQTNCYHVLVIEDLNAKKIIGSATLVLEYKFIHECGCRGRIEDVVVDSSARGKAFGKLLNSVLVKLAQHFEVYKLSLECKDGLITFYEQFGYKKDNGNNFLVQRFD</sequence>
<proteinExistence type="inferred from homology"/>
<evidence type="ECO:0000259" key="7">
    <source>
        <dbReference type="PROSITE" id="PS51186"/>
    </source>
</evidence>
<comment type="catalytic activity">
    <reaction evidence="5 6">
        <text>D-glucosamine 6-phosphate + acetyl-CoA = N-acetyl-D-glucosamine 6-phosphate + CoA + H(+)</text>
        <dbReference type="Rhea" id="RHEA:10292"/>
        <dbReference type="ChEBI" id="CHEBI:15378"/>
        <dbReference type="ChEBI" id="CHEBI:57287"/>
        <dbReference type="ChEBI" id="CHEBI:57288"/>
        <dbReference type="ChEBI" id="CHEBI:57513"/>
        <dbReference type="ChEBI" id="CHEBI:58725"/>
        <dbReference type="EC" id="2.3.1.4"/>
    </reaction>
</comment>
<dbReference type="WBParaSite" id="jg10276">
    <property type="protein sequence ID" value="jg10276"/>
    <property type="gene ID" value="jg10276"/>
</dbReference>
<protein>
    <recommendedName>
        <fullName evidence="6">Glucosamine 6-phosphate N-acetyltransferase</fullName>
        <ecNumber evidence="6">2.3.1.4</ecNumber>
    </recommendedName>
</protein>
<keyword evidence="8" id="KW-1185">Reference proteome</keyword>
<dbReference type="PANTHER" id="PTHR13355:SF11">
    <property type="entry name" value="GLUCOSAMINE 6-PHOSPHATE N-ACETYLTRANSFERASE"/>
    <property type="match status" value="1"/>
</dbReference>
<dbReference type="PROSITE" id="PS51186">
    <property type="entry name" value="GNAT"/>
    <property type="match status" value="1"/>
</dbReference>
<dbReference type="Gene3D" id="3.40.630.30">
    <property type="match status" value="1"/>
</dbReference>
<comment type="pathway">
    <text evidence="1 6">Nucleotide-sugar biosynthesis; UDP-N-acetyl-alpha-D-glucosamine biosynthesis; N-acetyl-alpha-D-glucosamine 1-phosphate from alpha-D-glucosamine 6-phosphate (route I): step 1/2.</text>
</comment>
<accession>A0A915CLM3</accession>
<evidence type="ECO:0000256" key="3">
    <source>
        <dbReference type="ARBA" id="ARBA00022679"/>
    </source>
</evidence>
<evidence type="ECO:0000256" key="5">
    <source>
        <dbReference type="ARBA" id="ARBA00048964"/>
    </source>
</evidence>
<dbReference type="InterPro" id="IPR000182">
    <property type="entry name" value="GNAT_dom"/>
</dbReference>
<dbReference type="Proteomes" id="UP000887574">
    <property type="component" value="Unplaced"/>
</dbReference>
<evidence type="ECO:0000256" key="1">
    <source>
        <dbReference type="ARBA" id="ARBA00004832"/>
    </source>
</evidence>
<name>A0A915CLM3_9BILA</name>
<feature type="domain" description="N-acetyltransferase" evidence="7">
    <location>
        <begin position="159"/>
        <end position="299"/>
    </location>
</feature>
<dbReference type="AlphaFoldDB" id="A0A915CLM3"/>
<dbReference type="FunFam" id="3.40.630.30:FF:000043">
    <property type="entry name" value="Glucosamine 6-phosphate N-acetyltransferase"/>
    <property type="match status" value="1"/>
</dbReference>
<evidence type="ECO:0000256" key="6">
    <source>
        <dbReference type="RuleBase" id="RU365086"/>
    </source>
</evidence>
<dbReference type="InterPro" id="IPR018289">
    <property type="entry name" value="MULE_transposase_dom"/>
</dbReference>